<name>A0A6M4PP64_9ACTN</name>
<dbReference type="AlphaFoldDB" id="A0A6M4PP64"/>
<evidence type="ECO:0000313" key="3">
    <source>
        <dbReference type="Proteomes" id="UP000502641"/>
    </source>
</evidence>
<evidence type="ECO:0000313" key="2">
    <source>
        <dbReference type="EMBL" id="QJS11853.1"/>
    </source>
</evidence>
<protein>
    <recommendedName>
        <fullName evidence="4">Secreted protein</fullName>
    </recommendedName>
</protein>
<dbReference type="EMBL" id="CP053189">
    <property type="protein sequence ID" value="QJS11853.1"/>
    <property type="molecule type" value="Genomic_DNA"/>
</dbReference>
<accession>A0A6M4PP64</accession>
<evidence type="ECO:0000256" key="1">
    <source>
        <dbReference type="SAM" id="SignalP"/>
    </source>
</evidence>
<dbReference type="KEGG" id="sarg:HKX69_22130"/>
<dbReference type="RefSeq" id="WP_171156079.1">
    <property type="nucleotide sequence ID" value="NZ_CP053189.1"/>
</dbReference>
<keyword evidence="3" id="KW-1185">Reference proteome</keyword>
<organism evidence="2 3">
    <name type="scientific">Streptomyces argyrophylli</name>
    <dbReference type="NCBI Taxonomy" id="2726118"/>
    <lineage>
        <taxon>Bacteria</taxon>
        <taxon>Bacillati</taxon>
        <taxon>Actinomycetota</taxon>
        <taxon>Actinomycetes</taxon>
        <taxon>Kitasatosporales</taxon>
        <taxon>Streptomycetaceae</taxon>
        <taxon>Streptomyces</taxon>
    </lineage>
</organism>
<gene>
    <name evidence="2" type="ORF">HKX69_22130</name>
</gene>
<dbReference type="Proteomes" id="UP000502641">
    <property type="component" value="Chromosome"/>
</dbReference>
<reference evidence="2 3" key="1">
    <citation type="submission" date="2020-05" db="EMBL/GenBank/DDBJ databases">
        <authorList>
            <person name="Li K."/>
        </authorList>
    </citation>
    <scope>NUCLEOTIDE SEQUENCE [LARGE SCALE GENOMIC DNA]</scope>
    <source>
        <strain evidence="3">jing01</strain>
    </source>
</reference>
<keyword evidence="1" id="KW-0732">Signal</keyword>
<proteinExistence type="predicted"/>
<feature type="signal peptide" evidence="1">
    <location>
        <begin position="1"/>
        <end position="27"/>
    </location>
</feature>
<evidence type="ECO:0008006" key="4">
    <source>
        <dbReference type="Google" id="ProtNLM"/>
    </source>
</evidence>
<sequence>MFSLRKIATVSGLVGGLALVCVGTGHAYADARPGGCETTAHGGTVCVRKNETRTDKDGTHSLNQEQNCSTADRPRVVFQEDELTNSGSANFGQVVDCSNRAELPKGFKKPDFEF</sequence>
<feature type="chain" id="PRO_5038853127" description="Secreted protein" evidence="1">
    <location>
        <begin position="28"/>
        <end position="114"/>
    </location>
</feature>